<dbReference type="GO" id="GO:0016114">
    <property type="term" value="P:terpenoid biosynthetic process"/>
    <property type="evidence" value="ECO:0007669"/>
    <property type="project" value="InterPro"/>
</dbReference>
<proteinExistence type="predicted"/>
<dbReference type="Pfam" id="PF19086">
    <property type="entry name" value="Terpene_syn_C_2"/>
    <property type="match status" value="1"/>
</dbReference>
<dbReference type="InterPro" id="IPR008949">
    <property type="entry name" value="Isoprenoid_synthase_dom_sf"/>
</dbReference>
<dbReference type="Gene3D" id="1.10.600.10">
    <property type="entry name" value="Farnesyl Diphosphate Synthase"/>
    <property type="match status" value="2"/>
</dbReference>
<comment type="caution">
    <text evidence="2">The sequence shown here is derived from an EMBL/GenBank/DDBJ whole genome shotgun (WGS) entry which is preliminary data.</text>
</comment>
<keyword evidence="1" id="KW-0460">Magnesium</keyword>
<name>A0AAD8MIB2_9APIA</name>
<dbReference type="GO" id="GO:0010333">
    <property type="term" value="F:terpene synthase activity"/>
    <property type="evidence" value="ECO:0007669"/>
    <property type="project" value="InterPro"/>
</dbReference>
<organism evidence="2 3">
    <name type="scientific">Heracleum sosnowskyi</name>
    <dbReference type="NCBI Taxonomy" id="360622"/>
    <lineage>
        <taxon>Eukaryota</taxon>
        <taxon>Viridiplantae</taxon>
        <taxon>Streptophyta</taxon>
        <taxon>Embryophyta</taxon>
        <taxon>Tracheophyta</taxon>
        <taxon>Spermatophyta</taxon>
        <taxon>Magnoliopsida</taxon>
        <taxon>eudicotyledons</taxon>
        <taxon>Gunneridae</taxon>
        <taxon>Pentapetalae</taxon>
        <taxon>asterids</taxon>
        <taxon>campanulids</taxon>
        <taxon>Apiales</taxon>
        <taxon>Apiaceae</taxon>
        <taxon>Apioideae</taxon>
        <taxon>apioid superclade</taxon>
        <taxon>Tordylieae</taxon>
        <taxon>Tordyliinae</taxon>
        <taxon>Heracleum</taxon>
    </lineage>
</organism>
<dbReference type="AlphaFoldDB" id="A0AAD8MIB2"/>
<dbReference type="Proteomes" id="UP001237642">
    <property type="component" value="Unassembled WGS sequence"/>
</dbReference>
<dbReference type="PANTHER" id="PTHR31225:SF9">
    <property type="entry name" value="TERPENE SYNTHASE 10"/>
    <property type="match status" value="1"/>
</dbReference>
<dbReference type="InterPro" id="IPR050148">
    <property type="entry name" value="Terpene_synthase-like"/>
</dbReference>
<sequence length="253" mass="30013">MYRWWKRIQLDEKLSFAWARLIECFYWSVGYNFGPEFGYARRVLTAINAFITTIDDIYDFEWDGESTLKELELLTKLTKRWDTTELDQLPDYTKICFTDFYNEINEWTYLFDAFLEEGMWYHSGYKPSLAEYLDKAWLSISGHVLLTHLYFVHQNSMNDQDFKSLMTYSKILRLLATILRLADDMETSSYEMERGDNPKSIKCYMNDNGVSEEEAKEHIKISFSVYLYGDGHGAPSSYDKERLLFLFVNPIPL</sequence>
<accession>A0AAD8MIB2</accession>
<evidence type="ECO:0000313" key="3">
    <source>
        <dbReference type="Proteomes" id="UP001237642"/>
    </source>
</evidence>
<dbReference type="PANTHER" id="PTHR31225">
    <property type="entry name" value="OS04G0344100 PROTEIN-RELATED"/>
    <property type="match status" value="1"/>
</dbReference>
<dbReference type="EMBL" id="JAUIZM010000007">
    <property type="protein sequence ID" value="KAK1373877.1"/>
    <property type="molecule type" value="Genomic_DNA"/>
</dbReference>
<reference evidence="2" key="2">
    <citation type="submission" date="2023-05" db="EMBL/GenBank/DDBJ databases">
        <authorList>
            <person name="Schelkunov M.I."/>
        </authorList>
    </citation>
    <scope>NUCLEOTIDE SEQUENCE</scope>
    <source>
        <strain evidence="2">Hsosn_3</strain>
        <tissue evidence="2">Leaf</tissue>
    </source>
</reference>
<gene>
    <name evidence="2" type="ORF">POM88_030070</name>
</gene>
<dbReference type="GO" id="GO:0000287">
    <property type="term" value="F:magnesium ion binding"/>
    <property type="evidence" value="ECO:0007669"/>
    <property type="project" value="InterPro"/>
</dbReference>
<protein>
    <recommendedName>
        <fullName evidence="4">Terpene synthase</fullName>
    </recommendedName>
</protein>
<reference evidence="2" key="1">
    <citation type="submission" date="2023-02" db="EMBL/GenBank/DDBJ databases">
        <title>Genome of toxic invasive species Heracleum sosnowskyi carries increased number of genes despite the absence of recent whole-genome duplications.</title>
        <authorList>
            <person name="Schelkunov M."/>
            <person name="Shtratnikova V."/>
            <person name="Makarenko M."/>
            <person name="Klepikova A."/>
            <person name="Omelchenko D."/>
            <person name="Novikova G."/>
            <person name="Obukhova E."/>
            <person name="Bogdanov V."/>
            <person name="Penin A."/>
            <person name="Logacheva M."/>
        </authorList>
    </citation>
    <scope>NUCLEOTIDE SEQUENCE</scope>
    <source>
        <strain evidence="2">Hsosn_3</strain>
        <tissue evidence="2">Leaf</tissue>
    </source>
</reference>
<evidence type="ECO:0000313" key="2">
    <source>
        <dbReference type="EMBL" id="KAK1373877.1"/>
    </source>
</evidence>
<keyword evidence="3" id="KW-1185">Reference proteome</keyword>
<evidence type="ECO:0008006" key="4">
    <source>
        <dbReference type="Google" id="ProtNLM"/>
    </source>
</evidence>
<dbReference type="SUPFAM" id="SSF48576">
    <property type="entry name" value="Terpenoid synthases"/>
    <property type="match status" value="1"/>
</dbReference>
<evidence type="ECO:0000256" key="1">
    <source>
        <dbReference type="ARBA" id="ARBA00022842"/>
    </source>
</evidence>